<dbReference type="AlphaFoldDB" id="A0A9P6EAT4"/>
<evidence type="ECO:0000259" key="2">
    <source>
        <dbReference type="Pfam" id="PF24016"/>
    </source>
</evidence>
<comment type="caution">
    <text evidence="3">The sequence shown here is derived from an EMBL/GenBank/DDBJ whole genome shotgun (WGS) entry which is preliminary data.</text>
</comment>
<feature type="domain" description="DUF7330" evidence="2">
    <location>
        <begin position="73"/>
        <end position="266"/>
    </location>
</feature>
<dbReference type="Pfam" id="PF24016">
    <property type="entry name" value="DUF7330"/>
    <property type="match status" value="1"/>
</dbReference>
<sequence>MIIAPEEASTKEQRMQGEVIRVGEADPPPSYADAEGHASSSRSVVPSHPVDSKSQPQRPFSGIPVPQDIKPSNFTYVAQQHHSVKGVWVIDPAMSIPQSFLPPLGPGETEESRKNLALESTNGSIDSDIFILSSNVGAVKGRKRILIHAGSRNGSVAARIHDGPSSPNSSPRLGYNITVKSQNGSITVHLPRTFRGPIRLKTVNGSMKVSEAIRTNWTQFSDMGGVRRSFLGHFDVSEFTPGQEWEGDDLSVEGVNGGIKLVYDDESYLNQQIPKPKSGNLFGRLFNF</sequence>
<gene>
    <name evidence="3" type="ORF">CPB83DRAFT_897055</name>
</gene>
<feature type="compositionally biased region" description="Low complexity" evidence="1">
    <location>
        <begin position="39"/>
        <end position="49"/>
    </location>
</feature>
<evidence type="ECO:0000313" key="3">
    <source>
        <dbReference type="EMBL" id="KAF9525459.1"/>
    </source>
</evidence>
<dbReference type="OrthoDB" id="5289249at2759"/>
<dbReference type="InterPro" id="IPR055754">
    <property type="entry name" value="DUF7330"/>
</dbReference>
<evidence type="ECO:0000313" key="4">
    <source>
        <dbReference type="Proteomes" id="UP000807306"/>
    </source>
</evidence>
<dbReference type="Proteomes" id="UP000807306">
    <property type="component" value="Unassembled WGS sequence"/>
</dbReference>
<evidence type="ECO:0000256" key="1">
    <source>
        <dbReference type="SAM" id="MobiDB-lite"/>
    </source>
</evidence>
<name>A0A9P6EAT4_9AGAR</name>
<dbReference type="EMBL" id="MU157884">
    <property type="protein sequence ID" value="KAF9525459.1"/>
    <property type="molecule type" value="Genomic_DNA"/>
</dbReference>
<feature type="region of interest" description="Disordered" evidence="1">
    <location>
        <begin position="1"/>
        <end position="64"/>
    </location>
</feature>
<accession>A0A9P6EAT4</accession>
<proteinExistence type="predicted"/>
<keyword evidence="4" id="KW-1185">Reference proteome</keyword>
<organism evidence="3 4">
    <name type="scientific">Crepidotus variabilis</name>
    <dbReference type="NCBI Taxonomy" id="179855"/>
    <lineage>
        <taxon>Eukaryota</taxon>
        <taxon>Fungi</taxon>
        <taxon>Dikarya</taxon>
        <taxon>Basidiomycota</taxon>
        <taxon>Agaricomycotina</taxon>
        <taxon>Agaricomycetes</taxon>
        <taxon>Agaricomycetidae</taxon>
        <taxon>Agaricales</taxon>
        <taxon>Agaricineae</taxon>
        <taxon>Crepidotaceae</taxon>
        <taxon>Crepidotus</taxon>
    </lineage>
</organism>
<reference evidence="3" key="1">
    <citation type="submission" date="2020-11" db="EMBL/GenBank/DDBJ databases">
        <authorList>
            <consortium name="DOE Joint Genome Institute"/>
            <person name="Ahrendt S."/>
            <person name="Riley R."/>
            <person name="Andreopoulos W."/>
            <person name="Labutti K."/>
            <person name="Pangilinan J."/>
            <person name="Ruiz-Duenas F.J."/>
            <person name="Barrasa J.M."/>
            <person name="Sanchez-Garcia M."/>
            <person name="Camarero S."/>
            <person name="Miyauchi S."/>
            <person name="Serrano A."/>
            <person name="Linde D."/>
            <person name="Babiker R."/>
            <person name="Drula E."/>
            <person name="Ayuso-Fernandez I."/>
            <person name="Pacheco R."/>
            <person name="Padilla G."/>
            <person name="Ferreira P."/>
            <person name="Barriuso J."/>
            <person name="Kellner H."/>
            <person name="Castanera R."/>
            <person name="Alfaro M."/>
            <person name="Ramirez L."/>
            <person name="Pisabarro A.G."/>
            <person name="Kuo A."/>
            <person name="Tritt A."/>
            <person name="Lipzen A."/>
            <person name="He G."/>
            <person name="Yan M."/>
            <person name="Ng V."/>
            <person name="Cullen D."/>
            <person name="Martin F."/>
            <person name="Rosso M.-N."/>
            <person name="Henrissat B."/>
            <person name="Hibbett D."/>
            <person name="Martinez A.T."/>
            <person name="Grigoriev I.V."/>
        </authorList>
    </citation>
    <scope>NUCLEOTIDE SEQUENCE</scope>
    <source>
        <strain evidence="3">CBS 506.95</strain>
    </source>
</reference>
<protein>
    <recommendedName>
        <fullName evidence="2">DUF7330 domain-containing protein</fullName>
    </recommendedName>
</protein>